<gene>
    <name evidence="1" type="ORF">KIK155_LOCUS12398</name>
    <name evidence="2" type="ORF">TOA249_LOCUS29616</name>
</gene>
<evidence type="ECO:0008006" key="4">
    <source>
        <dbReference type="Google" id="ProtNLM"/>
    </source>
</evidence>
<accession>A0A818DWY3</accession>
<dbReference type="InterPro" id="IPR011990">
    <property type="entry name" value="TPR-like_helical_dom_sf"/>
</dbReference>
<dbReference type="EMBL" id="CAJNYV010002038">
    <property type="protein sequence ID" value="CAF3451233.1"/>
    <property type="molecule type" value="Genomic_DNA"/>
</dbReference>
<evidence type="ECO:0000313" key="1">
    <source>
        <dbReference type="EMBL" id="CAF3451233.1"/>
    </source>
</evidence>
<evidence type="ECO:0000313" key="3">
    <source>
        <dbReference type="Proteomes" id="UP000663865"/>
    </source>
</evidence>
<proteinExistence type="predicted"/>
<protein>
    <recommendedName>
        <fullName evidence="4">Tetratricopeptide repeat protein</fullName>
    </recommendedName>
</protein>
<organism evidence="1 3">
    <name type="scientific">Rotaria socialis</name>
    <dbReference type="NCBI Taxonomy" id="392032"/>
    <lineage>
        <taxon>Eukaryota</taxon>
        <taxon>Metazoa</taxon>
        <taxon>Spiralia</taxon>
        <taxon>Gnathifera</taxon>
        <taxon>Rotifera</taxon>
        <taxon>Eurotatoria</taxon>
        <taxon>Bdelloidea</taxon>
        <taxon>Philodinida</taxon>
        <taxon>Philodinidae</taxon>
        <taxon>Rotaria</taxon>
    </lineage>
</organism>
<sequence>MGCCKSCLHIDGAQFNSLNLTRVSSSFTQDEIIQLGTFLSEIPDHCQEAIINLPVRQLLTFYQYHLMALYHGLQREWLFAISYEQCLIKGLRALMPTEKDHYIFCNFYGVLSASFLALGEIHTAIEGIQIALAILLKHTLNDHKKISYHYYHLANAYKRIKHCKEAAECFVKAIEIARLSNEIDEEYVDMLEADLRTIK</sequence>
<reference evidence="1" key="1">
    <citation type="submission" date="2021-02" db="EMBL/GenBank/DDBJ databases">
        <authorList>
            <person name="Nowell W R."/>
        </authorList>
    </citation>
    <scope>NUCLEOTIDE SEQUENCE</scope>
</reference>
<dbReference type="SUPFAM" id="SSF48452">
    <property type="entry name" value="TPR-like"/>
    <property type="match status" value="1"/>
</dbReference>
<dbReference type="EMBL" id="CAJOBS010004673">
    <property type="protein sequence ID" value="CAF4885845.1"/>
    <property type="molecule type" value="Genomic_DNA"/>
</dbReference>
<comment type="caution">
    <text evidence="1">The sequence shown here is derived from an EMBL/GenBank/DDBJ whole genome shotgun (WGS) entry which is preliminary data.</text>
</comment>
<evidence type="ECO:0000313" key="2">
    <source>
        <dbReference type="EMBL" id="CAF4885845.1"/>
    </source>
</evidence>
<name>A0A818DWY3_9BILA</name>
<dbReference type="Gene3D" id="1.25.40.10">
    <property type="entry name" value="Tetratricopeptide repeat domain"/>
    <property type="match status" value="1"/>
</dbReference>
<dbReference type="AlphaFoldDB" id="A0A818DWY3"/>
<dbReference type="Proteomes" id="UP000663865">
    <property type="component" value="Unassembled WGS sequence"/>
</dbReference>
<dbReference type="Proteomes" id="UP000663838">
    <property type="component" value="Unassembled WGS sequence"/>
</dbReference>